<dbReference type="Pfam" id="PF03259">
    <property type="entry name" value="Robl_LC7"/>
    <property type="match status" value="1"/>
</dbReference>
<sequence>MAQTAPAEVLSLLTRLSQKPGVQSTLVLSRDTGAILQTSGLISNSASANPNSTLPAPTENAAPAYANGRKESGIHSAEDVARMVHRMVEMSGEMAGELEEEDEVKLLRIRTKKHELIIVPDAKYLCVLIHDTAPA</sequence>
<feature type="domain" description="Roadblock/LAMTOR2" evidence="3">
    <location>
        <begin position="9"/>
        <end position="129"/>
    </location>
</feature>
<dbReference type="PANTHER" id="PTHR10779">
    <property type="entry name" value="DYNEIN LIGHT CHAIN ROADBLOCK"/>
    <property type="match status" value="1"/>
</dbReference>
<dbReference type="EMBL" id="ML978769">
    <property type="protein sequence ID" value="KAF2083592.1"/>
    <property type="molecule type" value="Genomic_DNA"/>
</dbReference>
<dbReference type="SMART" id="SM00960">
    <property type="entry name" value="Robl_LC7"/>
    <property type="match status" value="1"/>
</dbReference>
<reference evidence="4" key="1">
    <citation type="journal article" date="2020" name="Stud. Mycol.">
        <title>101 Dothideomycetes genomes: a test case for predicting lifestyles and emergence of pathogens.</title>
        <authorList>
            <person name="Haridas S."/>
            <person name="Albert R."/>
            <person name="Binder M."/>
            <person name="Bloem J."/>
            <person name="Labutti K."/>
            <person name="Salamov A."/>
            <person name="Andreopoulos B."/>
            <person name="Baker S."/>
            <person name="Barry K."/>
            <person name="Bills G."/>
            <person name="Bluhm B."/>
            <person name="Cannon C."/>
            <person name="Castanera R."/>
            <person name="Culley D."/>
            <person name="Daum C."/>
            <person name="Ezra D."/>
            <person name="Gonzalez J."/>
            <person name="Henrissat B."/>
            <person name="Kuo A."/>
            <person name="Liang C."/>
            <person name="Lipzen A."/>
            <person name="Lutzoni F."/>
            <person name="Magnuson J."/>
            <person name="Mondo S."/>
            <person name="Nolan M."/>
            <person name="Ohm R."/>
            <person name="Pangilinan J."/>
            <person name="Park H.-J."/>
            <person name="Ramirez L."/>
            <person name="Alfaro M."/>
            <person name="Sun H."/>
            <person name="Tritt A."/>
            <person name="Yoshinaga Y."/>
            <person name="Zwiers L.-H."/>
            <person name="Turgeon B."/>
            <person name="Goodwin S."/>
            <person name="Spatafora J."/>
            <person name="Crous P."/>
            <person name="Grigoriev I."/>
        </authorList>
    </citation>
    <scope>NUCLEOTIDE SEQUENCE</scope>
    <source>
        <strain evidence="4">CBS 121410</strain>
    </source>
</reference>
<dbReference type="Gene3D" id="3.30.450.30">
    <property type="entry name" value="Dynein light chain 2a, cytoplasmic"/>
    <property type="match status" value="1"/>
</dbReference>
<keyword evidence="5" id="KW-1185">Reference proteome</keyword>
<dbReference type="OrthoDB" id="9985637at2759"/>
<evidence type="ECO:0000256" key="2">
    <source>
        <dbReference type="SAM" id="MobiDB-lite"/>
    </source>
</evidence>
<name>A0A9P4HN32_9PEZI</name>
<dbReference type="AlphaFoldDB" id="A0A9P4HN32"/>
<comment type="similarity">
    <text evidence="1">Belongs to the GAMAD family.</text>
</comment>
<evidence type="ECO:0000313" key="4">
    <source>
        <dbReference type="EMBL" id="KAF2083592.1"/>
    </source>
</evidence>
<feature type="compositionally biased region" description="Polar residues" evidence="2">
    <location>
        <begin position="42"/>
        <end position="55"/>
    </location>
</feature>
<comment type="caution">
    <text evidence="4">The sequence shown here is derived from an EMBL/GenBank/DDBJ whole genome shotgun (WGS) entry which is preliminary data.</text>
</comment>
<proteinExistence type="inferred from homology"/>
<evidence type="ECO:0000256" key="1">
    <source>
        <dbReference type="ARBA" id="ARBA00007191"/>
    </source>
</evidence>
<organism evidence="4 5">
    <name type="scientific">Saccharata proteae CBS 121410</name>
    <dbReference type="NCBI Taxonomy" id="1314787"/>
    <lineage>
        <taxon>Eukaryota</taxon>
        <taxon>Fungi</taxon>
        <taxon>Dikarya</taxon>
        <taxon>Ascomycota</taxon>
        <taxon>Pezizomycotina</taxon>
        <taxon>Dothideomycetes</taxon>
        <taxon>Dothideomycetes incertae sedis</taxon>
        <taxon>Botryosphaeriales</taxon>
        <taxon>Saccharataceae</taxon>
        <taxon>Saccharata</taxon>
    </lineage>
</organism>
<gene>
    <name evidence="4" type="ORF">K490DRAFT_69645</name>
</gene>
<dbReference type="SUPFAM" id="SSF103196">
    <property type="entry name" value="Roadblock/LC7 domain"/>
    <property type="match status" value="1"/>
</dbReference>
<evidence type="ECO:0000259" key="3">
    <source>
        <dbReference type="SMART" id="SM00960"/>
    </source>
</evidence>
<dbReference type="InterPro" id="IPR004942">
    <property type="entry name" value="Roadblock/LAMTOR2_dom"/>
</dbReference>
<dbReference type="Proteomes" id="UP000799776">
    <property type="component" value="Unassembled WGS sequence"/>
</dbReference>
<evidence type="ECO:0000313" key="5">
    <source>
        <dbReference type="Proteomes" id="UP000799776"/>
    </source>
</evidence>
<accession>A0A9P4HN32</accession>
<feature type="region of interest" description="Disordered" evidence="2">
    <location>
        <begin position="42"/>
        <end position="73"/>
    </location>
</feature>
<protein>
    <recommendedName>
        <fullName evidence="3">Roadblock/LAMTOR2 domain-containing protein</fullName>
    </recommendedName>
</protein>